<dbReference type="RefSeq" id="WP_174582941.1">
    <property type="nucleotide sequence ID" value="NZ_CAJNOB010000007.1"/>
</dbReference>
<dbReference type="Proteomes" id="UP000663859">
    <property type="component" value="Unassembled WGS sequence"/>
</dbReference>
<dbReference type="EMBL" id="CAJNOB010000007">
    <property type="protein sequence ID" value="CAF0693901.1"/>
    <property type="molecule type" value="Genomic_DNA"/>
</dbReference>
<evidence type="ECO:0000313" key="1">
    <source>
        <dbReference type="EMBL" id="CAF0693901.1"/>
    </source>
</evidence>
<reference evidence="1" key="1">
    <citation type="submission" date="2021-02" db="EMBL/GenBank/DDBJ databases">
        <authorList>
            <person name="Cremers G."/>
            <person name="Picone N."/>
        </authorList>
    </citation>
    <scope>NUCLEOTIDE SEQUENCE</scope>
    <source>
        <strain evidence="1">PQ17</strain>
    </source>
</reference>
<protein>
    <submittedName>
        <fullName evidence="1">Uncharacterized protein</fullName>
    </submittedName>
</protein>
<gene>
    <name evidence="1" type="ORF">MPNT_150011</name>
</gene>
<organism evidence="1 2">
    <name type="scientific">Candidatus Methylacidithermus pantelleriae</name>
    <dbReference type="NCBI Taxonomy" id="2744239"/>
    <lineage>
        <taxon>Bacteria</taxon>
        <taxon>Pseudomonadati</taxon>
        <taxon>Verrucomicrobiota</taxon>
        <taxon>Methylacidiphilae</taxon>
        <taxon>Methylacidiphilales</taxon>
        <taxon>Methylacidiphilaceae</taxon>
        <taxon>Candidatus Methylacidithermus</taxon>
    </lineage>
</organism>
<sequence length="78" mass="8990">MTDGTYARATRRDRSIVCQALREENPRRRVPTTRPKRAHEKALYFPLLDAVAGDDRTRGTLLATYVTLYGQVERSFFS</sequence>
<evidence type="ECO:0000313" key="2">
    <source>
        <dbReference type="Proteomes" id="UP000663859"/>
    </source>
</evidence>
<proteinExistence type="predicted"/>
<keyword evidence="2" id="KW-1185">Reference proteome</keyword>
<dbReference type="AlphaFoldDB" id="A0A8J2FNM8"/>
<name>A0A8J2FNM8_9BACT</name>
<accession>A0A8J2FNM8</accession>
<comment type="caution">
    <text evidence="1">The sequence shown here is derived from an EMBL/GenBank/DDBJ whole genome shotgun (WGS) entry which is preliminary data.</text>
</comment>